<gene>
    <name evidence="3" type="ORF">DM02DRAFT_658102</name>
</gene>
<keyword evidence="2" id="KW-0472">Membrane</keyword>
<keyword evidence="2" id="KW-1133">Transmembrane helix</keyword>
<organism evidence="3 4">
    <name type="scientific">Periconia macrospinosa</name>
    <dbReference type="NCBI Taxonomy" id="97972"/>
    <lineage>
        <taxon>Eukaryota</taxon>
        <taxon>Fungi</taxon>
        <taxon>Dikarya</taxon>
        <taxon>Ascomycota</taxon>
        <taxon>Pezizomycotina</taxon>
        <taxon>Dothideomycetes</taxon>
        <taxon>Pleosporomycetidae</taxon>
        <taxon>Pleosporales</taxon>
        <taxon>Massarineae</taxon>
        <taxon>Periconiaceae</taxon>
        <taxon>Periconia</taxon>
    </lineage>
</organism>
<dbReference type="Proteomes" id="UP000244855">
    <property type="component" value="Unassembled WGS sequence"/>
</dbReference>
<dbReference type="AlphaFoldDB" id="A0A2V1DHR4"/>
<dbReference type="EMBL" id="KZ805432">
    <property type="protein sequence ID" value="PVH97608.1"/>
    <property type="molecule type" value="Genomic_DNA"/>
</dbReference>
<keyword evidence="4" id="KW-1185">Reference proteome</keyword>
<reference evidence="3 4" key="1">
    <citation type="journal article" date="2018" name="Sci. Rep.">
        <title>Comparative genomics provides insights into the lifestyle and reveals functional heterogeneity of dark septate endophytic fungi.</title>
        <authorList>
            <person name="Knapp D.G."/>
            <person name="Nemeth J.B."/>
            <person name="Barry K."/>
            <person name="Hainaut M."/>
            <person name="Henrissat B."/>
            <person name="Johnson J."/>
            <person name="Kuo A."/>
            <person name="Lim J.H.P."/>
            <person name="Lipzen A."/>
            <person name="Nolan M."/>
            <person name="Ohm R.A."/>
            <person name="Tamas L."/>
            <person name="Grigoriev I.V."/>
            <person name="Spatafora J.W."/>
            <person name="Nagy L.G."/>
            <person name="Kovacs G.M."/>
        </authorList>
    </citation>
    <scope>NUCLEOTIDE SEQUENCE [LARGE SCALE GENOMIC DNA]</scope>
    <source>
        <strain evidence="3 4">DSE2036</strain>
    </source>
</reference>
<evidence type="ECO:0000313" key="4">
    <source>
        <dbReference type="Proteomes" id="UP000244855"/>
    </source>
</evidence>
<proteinExistence type="predicted"/>
<feature type="region of interest" description="Disordered" evidence="1">
    <location>
        <begin position="59"/>
        <end position="78"/>
    </location>
</feature>
<evidence type="ECO:0000313" key="3">
    <source>
        <dbReference type="EMBL" id="PVH97608.1"/>
    </source>
</evidence>
<name>A0A2V1DHR4_9PLEO</name>
<accession>A0A2V1DHR4</accession>
<feature type="region of interest" description="Disordered" evidence="1">
    <location>
        <begin position="1"/>
        <end position="43"/>
    </location>
</feature>
<keyword evidence="2" id="KW-0812">Transmembrane</keyword>
<evidence type="ECO:0000256" key="1">
    <source>
        <dbReference type="SAM" id="MobiDB-lite"/>
    </source>
</evidence>
<feature type="transmembrane region" description="Helical" evidence="2">
    <location>
        <begin position="322"/>
        <end position="343"/>
    </location>
</feature>
<protein>
    <submittedName>
        <fullName evidence="3">Uncharacterized protein</fullName>
    </submittedName>
</protein>
<evidence type="ECO:0000256" key="2">
    <source>
        <dbReference type="SAM" id="Phobius"/>
    </source>
</evidence>
<feature type="compositionally biased region" description="Basic and acidic residues" evidence="1">
    <location>
        <begin position="59"/>
        <end position="71"/>
    </location>
</feature>
<sequence length="368" mass="42364">MGQQNSTSARKRNGLLPDYRDSTDRLPSQGYHQALYHPPRSYPPLKYLREKYWSQKEKQVNTAKYDNKSDKATPLPLCRSLTPPPSYSVVDHSPDLLPSYSSLRPLPRPEPSPCIPNPPCHVCPSQAVRPSKPHEVLHRYMIEIVAHIFCTDFDKLNSAMLDLTVTDGTTSILTQRESDDLLRYSRLMNQAENWREPRLTYAEGQELQVNVTEPGAHEEFPLWMEDMGELMTMYEYLGTGVSRSRHIEISTRVAEVGLEEYKGEQWRNLYEQRLKVLTRSVASYHTILTKLKLNARAESVILQGMSDFQESMKRASLDPEQYYFLSRFSSIMAIGYAAGFIYYGPGRVLGPDGRYTYPYYRTSQNTHT</sequence>